<evidence type="ECO:0000313" key="3">
    <source>
        <dbReference type="Proteomes" id="UP000026960"/>
    </source>
</evidence>
<reference evidence="2" key="1">
    <citation type="journal article" date="2009" name="Rice">
        <title>De Novo Next Generation Sequencing of Plant Genomes.</title>
        <authorList>
            <person name="Rounsley S."/>
            <person name="Marri P.R."/>
            <person name="Yu Y."/>
            <person name="He R."/>
            <person name="Sisneros N."/>
            <person name="Goicoechea J.L."/>
            <person name="Lee S.J."/>
            <person name="Angelova A."/>
            <person name="Kudrna D."/>
            <person name="Luo M."/>
            <person name="Affourtit J."/>
            <person name="Desany B."/>
            <person name="Knight J."/>
            <person name="Niazi F."/>
            <person name="Egholm M."/>
            <person name="Wing R.A."/>
        </authorList>
    </citation>
    <scope>NUCLEOTIDE SEQUENCE [LARGE SCALE GENOMIC DNA]</scope>
    <source>
        <strain evidence="2">cv. IRGC 105608</strain>
    </source>
</reference>
<dbReference type="EnsemblPlants" id="OBART03G18970.1">
    <property type="protein sequence ID" value="OBART03G18970.1"/>
    <property type="gene ID" value="OBART03G18970"/>
</dbReference>
<evidence type="ECO:0000256" key="1">
    <source>
        <dbReference type="SAM" id="MobiDB-lite"/>
    </source>
</evidence>
<keyword evidence="3" id="KW-1185">Reference proteome</keyword>
<protein>
    <submittedName>
        <fullName evidence="2">Uncharacterized protein</fullName>
    </submittedName>
</protein>
<accession>A0A0D3FJ02</accession>
<dbReference type="HOGENOM" id="CLU_2214049_0_0_1"/>
<sequence length="119" mass="13164">MAVRGGVWIATCRPTAGGRATPCGRRTREGGGRRPLRMMGDRGTGFKVPAGDALSQVYIQKNTEWRFLREVDGEGEVRYLLVSPPSSLLTGRWAKGRRPLLTMFYAERRGTIDRTGPPS</sequence>
<dbReference type="Gramene" id="OBART03G18970.1">
    <property type="protein sequence ID" value="OBART03G18970.1"/>
    <property type="gene ID" value="OBART03G18970"/>
</dbReference>
<reference evidence="2" key="2">
    <citation type="submission" date="2015-03" db="UniProtKB">
        <authorList>
            <consortium name="EnsemblPlants"/>
        </authorList>
    </citation>
    <scope>IDENTIFICATION</scope>
</reference>
<name>A0A0D3FJ02_9ORYZ</name>
<dbReference type="AlphaFoldDB" id="A0A0D3FJ02"/>
<organism evidence="2">
    <name type="scientific">Oryza barthii</name>
    <dbReference type="NCBI Taxonomy" id="65489"/>
    <lineage>
        <taxon>Eukaryota</taxon>
        <taxon>Viridiplantae</taxon>
        <taxon>Streptophyta</taxon>
        <taxon>Embryophyta</taxon>
        <taxon>Tracheophyta</taxon>
        <taxon>Spermatophyta</taxon>
        <taxon>Magnoliopsida</taxon>
        <taxon>Liliopsida</taxon>
        <taxon>Poales</taxon>
        <taxon>Poaceae</taxon>
        <taxon>BOP clade</taxon>
        <taxon>Oryzoideae</taxon>
        <taxon>Oryzeae</taxon>
        <taxon>Oryzinae</taxon>
        <taxon>Oryza</taxon>
    </lineage>
</organism>
<proteinExistence type="predicted"/>
<feature type="region of interest" description="Disordered" evidence="1">
    <location>
        <begin position="19"/>
        <end position="42"/>
    </location>
</feature>
<dbReference type="PaxDb" id="65489-OBART03G18970.1"/>
<evidence type="ECO:0000313" key="2">
    <source>
        <dbReference type="EnsemblPlants" id="OBART03G18970.1"/>
    </source>
</evidence>
<dbReference type="Proteomes" id="UP000026960">
    <property type="component" value="Chromosome 3"/>
</dbReference>